<keyword evidence="2" id="KW-1185">Reference proteome</keyword>
<dbReference type="Proteomes" id="UP000694300">
    <property type="component" value="Unassembled WGS sequence"/>
</dbReference>
<reference evidence="1 2" key="1">
    <citation type="submission" date="2020-11" db="EMBL/GenBank/DDBJ databases">
        <title>Pseudonocardia abyssalis sp. nov. and Pseudonocardia oceani sp. nov., description and phylogenomic analysis of two novel actinomycetes isolated from the deep Southern Ocean.</title>
        <authorList>
            <person name="Parra J."/>
        </authorList>
    </citation>
    <scope>NUCLEOTIDE SEQUENCE [LARGE SCALE GENOMIC DNA]</scope>
    <source>
        <strain evidence="2">KRD185</strain>
    </source>
</reference>
<evidence type="ECO:0000313" key="2">
    <source>
        <dbReference type="Proteomes" id="UP000694300"/>
    </source>
</evidence>
<sequence>MTEQAPGLASDPSWDAGRSQGRLVVAWQNPESRRIAPVALLDHGHDEYRFRYLRPALLVPGFRPFLNFPDWRTDYRSERLFPLFAPRIMSPRRPDFQAFLRQLDLAPGATPWEQLARSGGRSSGDTIQVFPVPAVGADGSTTCMFLVHGVRYCNEGRLPPLVRGREVELVPEPTNPKNPLAVQVVVDGTPIGWVPDLLLDYVRGVREAGSVRTVVQHVNGPEAPPHLRVLLRLEGSLSNGRRPMAGSDWETFSG</sequence>
<dbReference type="EMBL" id="JADQDF010000001">
    <property type="protein sequence ID" value="MBW0129376.1"/>
    <property type="molecule type" value="Genomic_DNA"/>
</dbReference>
<dbReference type="RefSeq" id="WP_218590796.1">
    <property type="nucleotide sequence ID" value="NZ_JADQDE010000055.1"/>
</dbReference>
<organism evidence="1 2">
    <name type="scientific">Pseudonocardia oceani</name>
    <dbReference type="NCBI Taxonomy" id="2792013"/>
    <lineage>
        <taxon>Bacteria</taxon>
        <taxon>Bacillati</taxon>
        <taxon>Actinomycetota</taxon>
        <taxon>Actinomycetes</taxon>
        <taxon>Pseudonocardiales</taxon>
        <taxon>Pseudonocardiaceae</taxon>
        <taxon>Pseudonocardia</taxon>
    </lineage>
</organism>
<accession>A0ABS6UAW3</accession>
<gene>
    <name evidence="1" type="ORF">I4I82_17060</name>
</gene>
<evidence type="ECO:0000313" key="1">
    <source>
        <dbReference type="EMBL" id="MBW0129376.1"/>
    </source>
</evidence>
<name>A0ABS6UAW3_9PSEU</name>
<comment type="caution">
    <text evidence="1">The sequence shown here is derived from an EMBL/GenBank/DDBJ whole genome shotgun (WGS) entry which is preliminary data.</text>
</comment>
<protein>
    <submittedName>
        <fullName evidence="1">HIRAN domain-containing protein</fullName>
    </submittedName>
</protein>
<proteinExistence type="predicted"/>